<comment type="function">
    <text evidence="6">Specifically methylates the N7 position of a guanine in 16S rRNA.</text>
</comment>
<evidence type="ECO:0000256" key="5">
    <source>
        <dbReference type="ARBA" id="ARBA00022691"/>
    </source>
</evidence>
<dbReference type="InterPro" id="IPR003682">
    <property type="entry name" value="rRNA_ssu_MeTfrase_G"/>
</dbReference>
<dbReference type="EMBL" id="VBPA01000218">
    <property type="protein sequence ID" value="TMQ70288.1"/>
    <property type="molecule type" value="Genomic_DNA"/>
</dbReference>
<evidence type="ECO:0000313" key="8">
    <source>
        <dbReference type="EMBL" id="TMQ70288.1"/>
    </source>
</evidence>
<evidence type="ECO:0000256" key="7">
    <source>
        <dbReference type="SAM" id="MobiDB-lite"/>
    </source>
</evidence>
<evidence type="ECO:0000256" key="3">
    <source>
        <dbReference type="ARBA" id="ARBA00022603"/>
    </source>
</evidence>
<feature type="compositionally biased region" description="Basic and acidic residues" evidence="7">
    <location>
        <begin position="38"/>
        <end position="47"/>
    </location>
</feature>
<feature type="region of interest" description="Disordered" evidence="7">
    <location>
        <begin position="1"/>
        <end position="47"/>
    </location>
</feature>
<comment type="subcellular location">
    <subcellularLocation>
        <location evidence="6">Cytoplasm</location>
    </subcellularLocation>
</comment>
<keyword evidence="3 6" id="KW-0489">Methyltransferase</keyword>
<evidence type="ECO:0000256" key="6">
    <source>
        <dbReference type="HAMAP-Rule" id="MF_00074"/>
    </source>
</evidence>
<keyword evidence="1 6" id="KW-0963">Cytoplasm</keyword>
<evidence type="ECO:0000256" key="4">
    <source>
        <dbReference type="ARBA" id="ARBA00022679"/>
    </source>
</evidence>
<dbReference type="EC" id="2.1.1.-" evidence="6"/>
<dbReference type="PANTHER" id="PTHR31760:SF0">
    <property type="entry name" value="S-ADENOSYL-L-METHIONINE-DEPENDENT METHYLTRANSFERASES SUPERFAMILY PROTEIN"/>
    <property type="match status" value="1"/>
</dbReference>
<sequence>MPARREKRSDRESRGRPQRSPTAPPVGSARPARSTRRPPRDSSRDSIERVLGRQDWSRVRSLIPRSAADPALALGRLREFCARVITWNRRVSNLISKNDEARIVARHLVESLAHAKWLVENDREDWIDFGSGPGFPALPLAIVGVGSRWTLVESRRIKTLFLRKTLGDMGIENGKKVINARLESVAESGSLFNGFTARAAGDLGETLRLAAGIVTVGGSAFLWKGSRGTAEMEASREWATSWDFDDGRAIGEGGAVLFRFIRRNR</sequence>
<feature type="binding site" evidence="6">
    <location>
        <position position="198"/>
    </location>
    <ligand>
        <name>S-adenosyl-L-methionine</name>
        <dbReference type="ChEBI" id="CHEBI:59789"/>
    </ligand>
</feature>
<keyword evidence="2 6" id="KW-0698">rRNA processing</keyword>
<keyword evidence="4 6" id="KW-0808">Transferase</keyword>
<dbReference type="PANTHER" id="PTHR31760">
    <property type="entry name" value="S-ADENOSYL-L-METHIONINE-DEPENDENT METHYLTRANSFERASES SUPERFAMILY PROTEIN"/>
    <property type="match status" value="1"/>
</dbReference>
<evidence type="ECO:0000313" key="9">
    <source>
        <dbReference type="Proteomes" id="UP000319836"/>
    </source>
</evidence>
<accession>A0A538U325</accession>
<organism evidence="8 9">
    <name type="scientific">Eiseniibacteriota bacterium</name>
    <dbReference type="NCBI Taxonomy" id="2212470"/>
    <lineage>
        <taxon>Bacteria</taxon>
        <taxon>Candidatus Eiseniibacteriota</taxon>
    </lineage>
</organism>
<dbReference type="Gene3D" id="3.40.50.150">
    <property type="entry name" value="Vaccinia Virus protein VP39"/>
    <property type="match status" value="1"/>
</dbReference>
<dbReference type="SUPFAM" id="SSF53335">
    <property type="entry name" value="S-adenosyl-L-methionine-dependent methyltransferases"/>
    <property type="match status" value="1"/>
</dbReference>
<feature type="binding site" evidence="6">
    <location>
        <position position="135"/>
    </location>
    <ligand>
        <name>S-adenosyl-L-methionine</name>
        <dbReference type="ChEBI" id="CHEBI:59789"/>
    </ligand>
</feature>
<feature type="binding site" evidence="6">
    <location>
        <begin position="182"/>
        <end position="183"/>
    </location>
    <ligand>
        <name>S-adenosyl-L-methionine</name>
        <dbReference type="ChEBI" id="CHEBI:59789"/>
    </ligand>
</feature>
<dbReference type="Pfam" id="PF02527">
    <property type="entry name" value="GidB"/>
    <property type="match status" value="1"/>
</dbReference>
<comment type="caution">
    <text evidence="6">Lacks conserved residue(s) required for the propagation of feature annotation.</text>
</comment>
<keyword evidence="5 6" id="KW-0949">S-adenosyl-L-methionine</keyword>
<comment type="caution">
    <text evidence="8">The sequence shown here is derived from an EMBL/GenBank/DDBJ whole genome shotgun (WGS) entry which is preliminary data.</text>
</comment>
<feature type="binding site" evidence="6">
    <location>
        <position position="130"/>
    </location>
    <ligand>
        <name>S-adenosyl-L-methionine</name>
        <dbReference type="ChEBI" id="CHEBI:59789"/>
    </ligand>
</feature>
<dbReference type="HAMAP" id="MF_00074">
    <property type="entry name" value="16SrRNA_methyltr_G"/>
    <property type="match status" value="1"/>
</dbReference>
<proteinExistence type="inferred from homology"/>
<dbReference type="InterPro" id="IPR029063">
    <property type="entry name" value="SAM-dependent_MTases_sf"/>
</dbReference>
<evidence type="ECO:0000256" key="1">
    <source>
        <dbReference type="ARBA" id="ARBA00022490"/>
    </source>
</evidence>
<dbReference type="AlphaFoldDB" id="A0A538U325"/>
<evidence type="ECO:0000256" key="2">
    <source>
        <dbReference type="ARBA" id="ARBA00022552"/>
    </source>
</evidence>
<reference evidence="8 9" key="1">
    <citation type="journal article" date="2019" name="Nat. Microbiol.">
        <title>Mediterranean grassland soil C-N compound turnover is dependent on rainfall and depth, and is mediated by genomically divergent microorganisms.</title>
        <authorList>
            <person name="Diamond S."/>
            <person name="Andeer P.F."/>
            <person name="Li Z."/>
            <person name="Crits-Christoph A."/>
            <person name="Burstein D."/>
            <person name="Anantharaman K."/>
            <person name="Lane K.R."/>
            <person name="Thomas B.C."/>
            <person name="Pan C."/>
            <person name="Northen T.R."/>
            <person name="Banfield J.F."/>
        </authorList>
    </citation>
    <scope>NUCLEOTIDE SEQUENCE [LARGE SCALE GENOMIC DNA]</scope>
    <source>
        <strain evidence="8">WS_10</strain>
    </source>
</reference>
<dbReference type="GO" id="GO:0070043">
    <property type="term" value="F:rRNA (guanine-N7-)-methyltransferase activity"/>
    <property type="evidence" value="ECO:0007669"/>
    <property type="project" value="UniProtKB-UniRule"/>
</dbReference>
<comment type="similarity">
    <text evidence="6">Belongs to the methyltransferase superfamily. RNA methyltransferase RsmG family.</text>
</comment>
<gene>
    <name evidence="6" type="primary">rsmG</name>
    <name evidence="8" type="ORF">E6K80_08970</name>
</gene>
<protein>
    <recommendedName>
        <fullName evidence="6">Ribosomal RNA small subunit methyltransferase G</fullName>
        <ecNumber evidence="6">2.1.1.-</ecNumber>
    </recommendedName>
    <alternativeName>
        <fullName evidence="6">16S rRNA 7-methylguanosine methyltransferase</fullName>
        <shortName evidence="6">16S rRNA m7G methyltransferase</shortName>
    </alternativeName>
</protein>
<dbReference type="GO" id="GO:0005829">
    <property type="term" value="C:cytosol"/>
    <property type="evidence" value="ECO:0007669"/>
    <property type="project" value="TreeGrafter"/>
</dbReference>
<dbReference type="Proteomes" id="UP000319836">
    <property type="component" value="Unassembled WGS sequence"/>
</dbReference>
<name>A0A538U325_UNCEI</name>